<dbReference type="InterPro" id="IPR046840">
    <property type="entry name" value="SpoIVA_C"/>
</dbReference>
<dbReference type="SUPFAM" id="SSF52540">
    <property type="entry name" value="P-loop containing nucleoside triphosphate hydrolases"/>
    <property type="match status" value="1"/>
</dbReference>
<sequence length="499" mass="55662">MDSALKFDIYKDIQMRTSGEIFLGVVGPVRTGKSTFIKRFMDLWVIPAIENENVRKRTIDELPQSGSGSTITTTEPKFIPGVAPVICPVDGVNVKVRLIDCVGFMVKGALGVYENDKERLVKTPWSDSPIPFSRAAEIGTGKVISEHSTIGIVVTTDGSFTEIPRESYVEPEERTIRELKTIGKPFVVILNSSKPYAKETKALAEEMSQKYNVAVTPVNCDQLKKEDVKQILESVLMEFPIRCIGFFGPQWLEMLSCDHWLKKEITDAAAKILDSATYMKDTRNNNIFDMIMNTDGESHIQDMSFRNINMADGNVSVDIKMKPDVYYDVLSELTKTQIKNEYELINTIKELASKKQEFDSVKEALTDVGISGFGVVTPSVKDIVLDEPAVIKNGNKYGVRIKAQVPSINMLKTNINVEIAPIVGNKNQADDLIEYIKDNTKDNPQGIWETNIFGKTVEQIVSDGIKEKTHNITPESMEKISGTLEKVMNENTGLVCLIV</sequence>
<name>A0ABR7G0W0_9FIRM</name>
<dbReference type="Pfam" id="PF09547">
    <property type="entry name" value="SpoIVA_ATPase"/>
    <property type="match status" value="1"/>
</dbReference>
<dbReference type="Pfam" id="PF20438">
    <property type="entry name" value="SpoIVA_middle"/>
    <property type="match status" value="1"/>
</dbReference>
<dbReference type="InterPro" id="IPR046841">
    <property type="entry name" value="SpoIVA_middle"/>
</dbReference>
<comment type="caution">
    <text evidence="4">The sequence shown here is derived from an EMBL/GenBank/DDBJ whole genome shotgun (WGS) entry which is preliminary data.</text>
</comment>
<dbReference type="RefSeq" id="WP_186836943.1">
    <property type="nucleotide sequence ID" value="NZ_JACOPD010000005.1"/>
</dbReference>
<evidence type="ECO:0000259" key="3">
    <source>
        <dbReference type="Pfam" id="PF20439"/>
    </source>
</evidence>
<dbReference type="InterPro" id="IPR027417">
    <property type="entry name" value="P-loop_NTPase"/>
</dbReference>
<dbReference type="InterPro" id="IPR046842">
    <property type="entry name" value="SpoIVA_ATPase"/>
</dbReference>
<dbReference type="NCBIfam" id="TIGR02836">
    <property type="entry name" value="spore_IV_A"/>
    <property type="match status" value="1"/>
</dbReference>
<gene>
    <name evidence="4" type="primary">spoIVA</name>
    <name evidence="4" type="ORF">H8S01_08880</name>
</gene>
<dbReference type="Proteomes" id="UP000628463">
    <property type="component" value="Unassembled WGS sequence"/>
</dbReference>
<dbReference type="InterPro" id="IPR014201">
    <property type="entry name" value="Spore_IV_A"/>
</dbReference>
<evidence type="ECO:0000313" key="4">
    <source>
        <dbReference type="EMBL" id="MBC5681073.1"/>
    </source>
</evidence>
<organism evidence="4 5">
    <name type="scientific">Lachnospira hominis</name>
    <name type="common">ex Liu et al. 2021</name>
    <dbReference type="NCBI Taxonomy" id="2763051"/>
    <lineage>
        <taxon>Bacteria</taxon>
        <taxon>Bacillati</taxon>
        <taxon>Bacillota</taxon>
        <taxon>Clostridia</taxon>
        <taxon>Lachnospirales</taxon>
        <taxon>Lachnospiraceae</taxon>
        <taxon>Lachnospira</taxon>
    </lineage>
</organism>
<accession>A0ABR7G0W0</accession>
<dbReference type="Gene3D" id="3.40.50.300">
    <property type="entry name" value="P-loop containing nucleotide triphosphate hydrolases"/>
    <property type="match status" value="1"/>
</dbReference>
<keyword evidence="5" id="KW-1185">Reference proteome</keyword>
<evidence type="ECO:0000259" key="2">
    <source>
        <dbReference type="Pfam" id="PF20438"/>
    </source>
</evidence>
<evidence type="ECO:0000313" key="5">
    <source>
        <dbReference type="Proteomes" id="UP000628463"/>
    </source>
</evidence>
<dbReference type="CDD" id="cd00882">
    <property type="entry name" value="Ras_like_GTPase"/>
    <property type="match status" value="1"/>
</dbReference>
<proteinExistence type="predicted"/>
<dbReference type="EMBL" id="JACOPD010000005">
    <property type="protein sequence ID" value="MBC5681073.1"/>
    <property type="molecule type" value="Genomic_DNA"/>
</dbReference>
<dbReference type="Pfam" id="PF20439">
    <property type="entry name" value="SpoIVA_C"/>
    <property type="match status" value="1"/>
</dbReference>
<feature type="domain" description="Stage IV sporulation protein A middle" evidence="2">
    <location>
        <begin position="241"/>
        <end position="424"/>
    </location>
</feature>
<reference evidence="4 5" key="1">
    <citation type="submission" date="2020-08" db="EMBL/GenBank/DDBJ databases">
        <title>Genome public.</title>
        <authorList>
            <person name="Liu C."/>
            <person name="Sun Q."/>
        </authorList>
    </citation>
    <scope>NUCLEOTIDE SEQUENCE [LARGE SCALE GENOMIC DNA]</scope>
    <source>
        <strain evidence="4 5">NSJ-43</strain>
    </source>
</reference>
<feature type="domain" description="Sporulation stage IV protein A C-terminal" evidence="3">
    <location>
        <begin position="426"/>
        <end position="499"/>
    </location>
</feature>
<protein>
    <submittedName>
        <fullName evidence="4">Stage IV sporulation protein A</fullName>
    </submittedName>
</protein>
<feature type="domain" description="Stage IV sporulation protein A ATPase" evidence="1">
    <location>
        <begin position="6"/>
        <end position="240"/>
    </location>
</feature>
<dbReference type="PIRSF" id="PIRSF007466">
    <property type="entry name" value="SpoIVA"/>
    <property type="match status" value="1"/>
</dbReference>
<evidence type="ECO:0000259" key="1">
    <source>
        <dbReference type="Pfam" id="PF09547"/>
    </source>
</evidence>